<feature type="chain" id="PRO_5046069243" description="Lipoprotein with Yx(FWY)xxD motif" evidence="2">
    <location>
        <begin position="20"/>
        <end position="187"/>
    </location>
</feature>
<name>A0ABR8UN01_9GAMM</name>
<proteinExistence type="predicted"/>
<evidence type="ECO:0000256" key="2">
    <source>
        <dbReference type="SAM" id="SignalP"/>
    </source>
</evidence>
<feature type="compositionally biased region" description="Polar residues" evidence="1">
    <location>
        <begin position="68"/>
        <end position="79"/>
    </location>
</feature>
<dbReference type="RefSeq" id="WP_191730202.1">
    <property type="nucleotide sequence ID" value="NZ_JACSQJ010000009.1"/>
</dbReference>
<organism evidence="3 4">
    <name type="scientific">Luteimonas colneyensis</name>
    <dbReference type="NCBI Taxonomy" id="2762230"/>
    <lineage>
        <taxon>Bacteria</taxon>
        <taxon>Pseudomonadati</taxon>
        <taxon>Pseudomonadota</taxon>
        <taxon>Gammaproteobacteria</taxon>
        <taxon>Lysobacterales</taxon>
        <taxon>Lysobacteraceae</taxon>
        <taxon>Luteimonas</taxon>
    </lineage>
</organism>
<dbReference type="Pfam" id="PF03640">
    <property type="entry name" value="Lipoprotein_15"/>
    <property type="match status" value="1"/>
</dbReference>
<keyword evidence="4" id="KW-1185">Reference proteome</keyword>
<reference evidence="3 4" key="1">
    <citation type="submission" date="2020-08" db="EMBL/GenBank/DDBJ databases">
        <title>A Genomic Blueprint of the Chicken Gut Microbiome.</title>
        <authorList>
            <person name="Gilroy R."/>
            <person name="Ravi A."/>
            <person name="Getino M."/>
            <person name="Pursley I."/>
            <person name="Horton D.L."/>
            <person name="Alikhan N.-F."/>
            <person name="Baker D."/>
            <person name="Gharbi K."/>
            <person name="Hall N."/>
            <person name="Watson M."/>
            <person name="Adriaenssens E.M."/>
            <person name="Foster-Nyarko E."/>
            <person name="Jarju S."/>
            <person name="Secka A."/>
            <person name="Antonio M."/>
            <person name="Oren A."/>
            <person name="Chaudhuri R."/>
            <person name="La Ragione R.M."/>
            <person name="Hildebrand F."/>
            <person name="Pallen M.J."/>
        </authorList>
    </citation>
    <scope>NUCLEOTIDE SEQUENCE [LARGE SCALE GENOMIC DNA]</scope>
    <source>
        <strain evidence="3 4">Sa2BVA3</strain>
    </source>
</reference>
<dbReference type="EMBL" id="JACSQJ010000009">
    <property type="protein sequence ID" value="MBD7989044.1"/>
    <property type="molecule type" value="Genomic_DNA"/>
</dbReference>
<dbReference type="PROSITE" id="PS51257">
    <property type="entry name" value="PROKAR_LIPOPROTEIN"/>
    <property type="match status" value="1"/>
</dbReference>
<comment type="caution">
    <text evidence="3">The sequence shown here is derived from an EMBL/GenBank/DDBJ whole genome shotgun (WGS) entry which is preliminary data.</text>
</comment>
<evidence type="ECO:0008006" key="5">
    <source>
        <dbReference type="Google" id="ProtNLM"/>
    </source>
</evidence>
<dbReference type="PANTHER" id="PTHR39335">
    <property type="entry name" value="BLL4220 PROTEIN"/>
    <property type="match status" value="1"/>
</dbReference>
<sequence length="187" mass="18973">MKLPIPTIALACSAVLVLAACDHSDRRTDAGEARSQADAGRDEAQSATLPSQQTPADPAVIPQGGGSANASLAMSGTPSSHLVDGAGSSVYVLAGNDDGSKCDAACQDAWPPVLAHDSQPTAGAGVEASRIGTLERDGRIHVTYGGQPLYRYAGDAGANRTAGAGVEDQWGKWSLVGLDGQPLPDPR</sequence>
<feature type="compositionally biased region" description="Polar residues" evidence="1">
    <location>
        <begin position="45"/>
        <end position="55"/>
    </location>
</feature>
<keyword evidence="2" id="KW-0732">Signal</keyword>
<evidence type="ECO:0000313" key="3">
    <source>
        <dbReference type="EMBL" id="MBD7989044.1"/>
    </source>
</evidence>
<feature type="region of interest" description="Disordered" evidence="1">
    <location>
        <begin position="29"/>
        <end position="79"/>
    </location>
</feature>
<protein>
    <recommendedName>
        <fullName evidence="5">Lipoprotein with Yx(FWY)xxD motif</fullName>
    </recommendedName>
</protein>
<dbReference type="Proteomes" id="UP000647183">
    <property type="component" value="Unassembled WGS sequence"/>
</dbReference>
<feature type="signal peptide" evidence="2">
    <location>
        <begin position="1"/>
        <end position="19"/>
    </location>
</feature>
<evidence type="ECO:0000313" key="4">
    <source>
        <dbReference type="Proteomes" id="UP000647183"/>
    </source>
</evidence>
<dbReference type="InterPro" id="IPR005297">
    <property type="entry name" value="Lipoprotein_repeat"/>
</dbReference>
<dbReference type="PANTHER" id="PTHR39335:SF1">
    <property type="entry name" value="BLL4220 PROTEIN"/>
    <property type="match status" value="1"/>
</dbReference>
<gene>
    <name evidence="3" type="ORF">H9645_13475</name>
</gene>
<accession>A0ABR8UN01</accession>
<evidence type="ECO:0000256" key="1">
    <source>
        <dbReference type="SAM" id="MobiDB-lite"/>
    </source>
</evidence>